<dbReference type="PANTHER" id="PTHR34476:SF1">
    <property type="entry name" value="DNA-DIRECTED RNA POLYMERASE SUBUNIT OMEGA"/>
    <property type="match status" value="1"/>
</dbReference>
<evidence type="ECO:0000256" key="9">
    <source>
        <dbReference type="ARBA" id="ARBA00030998"/>
    </source>
</evidence>
<dbReference type="RefSeq" id="WP_110253221.1">
    <property type="nucleotide sequence ID" value="NZ_QJKB01000001.1"/>
</dbReference>
<dbReference type="Proteomes" id="UP000247792">
    <property type="component" value="Unassembled WGS sequence"/>
</dbReference>
<dbReference type="GO" id="GO:0006351">
    <property type="term" value="P:DNA-templated transcription"/>
    <property type="evidence" value="ECO:0007669"/>
    <property type="project" value="UniProtKB-UniRule"/>
</dbReference>
<dbReference type="Gene3D" id="3.90.940.10">
    <property type="match status" value="1"/>
</dbReference>
<dbReference type="NCBIfam" id="TIGR00690">
    <property type="entry name" value="rpoZ"/>
    <property type="match status" value="1"/>
</dbReference>
<dbReference type="GO" id="GO:0003677">
    <property type="term" value="F:DNA binding"/>
    <property type="evidence" value="ECO:0007669"/>
    <property type="project" value="UniProtKB-UniRule"/>
</dbReference>
<comment type="similarity">
    <text evidence="1 11">Belongs to the RNA polymerase subunit omega family.</text>
</comment>
<dbReference type="InterPro" id="IPR006110">
    <property type="entry name" value="Pol_omega/Rpo6/RPB6"/>
</dbReference>
<comment type="caution">
    <text evidence="12">The sequence shown here is derived from an EMBL/GenBank/DDBJ whole genome shotgun (WGS) entry which is preliminary data.</text>
</comment>
<keyword evidence="13" id="KW-1185">Reference proteome</keyword>
<evidence type="ECO:0000256" key="1">
    <source>
        <dbReference type="ARBA" id="ARBA00006711"/>
    </source>
</evidence>
<name>A0A318JHS8_9BURK</name>
<keyword evidence="4 11" id="KW-0240">DNA-directed RNA polymerase</keyword>
<evidence type="ECO:0000256" key="11">
    <source>
        <dbReference type="HAMAP-Rule" id="MF_00366"/>
    </source>
</evidence>
<organism evidence="12 13">
    <name type="scientific">Undibacterium pigrum</name>
    <dbReference type="NCBI Taxonomy" id="401470"/>
    <lineage>
        <taxon>Bacteria</taxon>
        <taxon>Pseudomonadati</taxon>
        <taxon>Pseudomonadota</taxon>
        <taxon>Betaproteobacteria</taxon>
        <taxon>Burkholderiales</taxon>
        <taxon>Oxalobacteraceae</taxon>
        <taxon>Undibacterium</taxon>
    </lineage>
</organism>
<keyword evidence="5 11" id="KW-0808">Transferase</keyword>
<evidence type="ECO:0000256" key="6">
    <source>
        <dbReference type="ARBA" id="ARBA00022695"/>
    </source>
</evidence>
<evidence type="ECO:0000256" key="2">
    <source>
        <dbReference type="ARBA" id="ARBA00012418"/>
    </source>
</evidence>
<evidence type="ECO:0000256" key="7">
    <source>
        <dbReference type="ARBA" id="ARBA00023163"/>
    </source>
</evidence>
<comment type="subunit">
    <text evidence="11">The RNAP catalytic core consists of 2 alpha, 1 beta, 1 beta' and 1 omega subunit. When a sigma factor is associated with the core the holoenzyme is formed, which can initiate transcription.</text>
</comment>
<dbReference type="PANTHER" id="PTHR34476">
    <property type="entry name" value="DNA-DIRECTED RNA POLYMERASE SUBUNIT OMEGA"/>
    <property type="match status" value="1"/>
</dbReference>
<dbReference type="EC" id="2.7.7.6" evidence="2 11"/>
<proteinExistence type="inferred from homology"/>
<sequence>MARITIEDALKQIPNRFQLTLCATYRARQLLQGHTPKVDSKDKPTVIALREIAEGKVGIEMLKKVPV</sequence>
<evidence type="ECO:0000256" key="5">
    <source>
        <dbReference type="ARBA" id="ARBA00022679"/>
    </source>
</evidence>
<evidence type="ECO:0000256" key="10">
    <source>
        <dbReference type="ARBA" id="ARBA00048552"/>
    </source>
</evidence>
<dbReference type="EMBL" id="QJKB01000001">
    <property type="protein sequence ID" value="PXX46772.1"/>
    <property type="molecule type" value="Genomic_DNA"/>
</dbReference>
<evidence type="ECO:0000313" key="13">
    <source>
        <dbReference type="Proteomes" id="UP000247792"/>
    </source>
</evidence>
<keyword evidence="6 11" id="KW-0548">Nucleotidyltransferase</keyword>
<dbReference type="HAMAP" id="MF_00366">
    <property type="entry name" value="RNApol_bact_RpoZ"/>
    <property type="match status" value="1"/>
</dbReference>
<comment type="function">
    <text evidence="11">Promotes RNA polymerase assembly. Latches the N- and C-terminal regions of the beta' subunit thereby facilitating its interaction with the beta and alpha subunits.</text>
</comment>
<dbReference type="Pfam" id="PF01192">
    <property type="entry name" value="RNA_pol_Rpb6"/>
    <property type="match status" value="1"/>
</dbReference>
<evidence type="ECO:0000313" key="12">
    <source>
        <dbReference type="EMBL" id="PXX46772.1"/>
    </source>
</evidence>
<gene>
    <name evidence="11" type="primary">rpoZ</name>
    <name evidence="12" type="ORF">DFR42_101347</name>
</gene>
<dbReference type="SMART" id="SM01409">
    <property type="entry name" value="RNA_pol_Rpb6"/>
    <property type="match status" value="1"/>
</dbReference>
<dbReference type="OrthoDB" id="9796300at2"/>
<reference evidence="12 13" key="1">
    <citation type="submission" date="2018-05" db="EMBL/GenBank/DDBJ databases">
        <title>Genomic Encyclopedia of Type Strains, Phase IV (KMG-IV): sequencing the most valuable type-strain genomes for metagenomic binning, comparative biology and taxonomic classification.</title>
        <authorList>
            <person name="Goeker M."/>
        </authorList>
    </citation>
    <scope>NUCLEOTIDE SEQUENCE [LARGE SCALE GENOMIC DNA]</scope>
    <source>
        <strain evidence="12 13">DSM 19792</strain>
    </source>
</reference>
<keyword evidence="7 11" id="KW-0804">Transcription</keyword>
<accession>A0A318JHS8</accession>
<evidence type="ECO:0000256" key="4">
    <source>
        <dbReference type="ARBA" id="ARBA00022478"/>
    </source>
</evidence>
<comment type="catalytic activity">
    <reaction evidence="10 11">
        <text>RNA(n) + a ribonucleoside 5'-triphosphate = RNA(n+1) + diphosphate</text>
        <dbReference type="Rhea" id="RHEA:21248"/>
        <dbReference type="Rhea" id="RHEA-COMP:14527"/>
        <dbReference type="Rhea" id="RHEA-COMP:17342"/>
        <dbReference type="ChEBI" id="CHEBI:33019"/>
        <dbReference type="ChEBI" id="CHEBI:61557"/>
        <dbReference type="ChEBI" id="CHEBI:140395"/>
        <dbReference type="EC" id="2.7.7.6"/>
    </reaction>
</comment>
<evidence type="ECO:0000256" key="8">
    <source>
        <dbReference type="ARBA" id="ARBA00029924"/>
    </source>
</evidence>
<evidence type="ECO:0000256" key="3">
    <source>
        <dbReference type="ARBA" id="ARBA00013725"/>
    </source>
</evidence>
<protein>
    <recommendedName>
        <fullName evidence="3 11">DNA-directed RNA polymerase subunit omega</fullName>
        <shortName evidence="11">RNAP omega subunit</shortName>
        <ecNumber evidence="2 11">2.7.7.6</ecNumber>
    </recommendedName>
    <alternativeName>
        <fullName evidence="9 11">RNA polymerase omega subunit</fullName>
    </alternativeName>
    <alternativeName>
        <fullName evidence="8 11">Transcriptase subunit omega</fullName>
    </alternativeName>
</protein>
<dbReference type="GO" id="GO:0003899">
    <property type="term" value="F:DNA-directed RNA polymerase activity"/>
    <property type="evidence" value="ECO:0007669"/>
    <property type="project" value="UniProtKB-UniRule"/>
</dbReference>
<dbReference type="InterPro" id="IPR036161">
    <property type="entry name" value="RPB6/omega-like_sf"/>
</dbReference>
<dbReference type="SUPFAM" id="SSF63562">
    <property type="entry name" value="RPB6/omega subunit-like"/>
    <property type="match status" value="1"/>
</dbReference>
<dbReference type="InterPro" id="IPR003716">
    <property type="entry name" value="DNA-dir_RNA_pol_omega"/>
</dbReference>
<dbReference type="GO" id="GO:0000428">
    <property type="term" value="C:DNA-directed RNA polymerase complex"/>
    <property type="evidence" value="ECO:0007669"/>
    <property type="project" value="UniProtKB-KW"/>
</dbReference>
<dbReference type="AlphaFoldDB" id="A0A318JHS8"/>